<protein>
    <recommendedName>
        <fullName evidence="2">Peptidase M13 C-terminal domain-containing protein</fullName>
    </recommendedName>
</protein>
<dbReference type="PANTHER" id="PTHR11733:SF208">
    <property type="entry name" value="PEPTIDASE M13 C-TERMINAL DOMAIN-CONTAINING PROTEIN"/>
    <property type="match status" value="1"/>
</dbReference>
<reference evidence="3" key="1">
    <citation type="submission" date="2023-06" db="EMBL/GenBank/DDBJ databases">
        <authorList>
            <person name="Delattre M."/>
        </authorList>
    </citation>
    <scope>NUCLEOTIDE SEQUENCE</scope>
    <source>
        <strain evidence="3">AF72</strain>
    </source>
</reference>
<dbReference type="Pfam" id="PF01431">
    <property type="entry name" value="Peptidase_M13"/>
    <property type="match status" value="1"/>
</dbReference>
<dbReference type="GO" id="GO:0016485">
    <property type="term" value="P:protein processing"/>
    <property type="evidence" value="ECO:0007669"/>
    <property type="project" value="TreeGrafter"/>
</dbReference>
<dbReference type="InterPro" id="IPR024079">
    <property type="entry name" value="MetalloPept_cat_dom_sf"/>
</dbReference>
<keyword evidence="1" id="KW-0732">Signal</keyword>
<evidence type="ECO:0000259" key="2">
    <source>
        <dbReference type="Pfam" id="PF01431"/>
    </source>
</evidence>
<accession>A0AA36G2K9</accession>
<proteinExistence type="predicted"/>
<organism evidence="3 4">
    <name type="scientific">Mesorhabditis spiculigera</name>
    <dbReference type="NCBI Taxonomy" id="96644"/>
    <lineage>
        <taxon>Eukaryota</taxon>
        <taxon>Metazoa</taxon>
        <taxon>Ecdysozoa</taxon>
        <taxon>Nematoda</taxon>
        <taxon>Chromadorea</taxon>
        <taxon>Rhabditida</taxon>
        <taxon>Rhabditina</taxon>
        <taxon>Rhabditomorpha</taxon>
        <taxon>Rhabditoidea</taxon>
        <taxon>Rhabditidae</taxon>
        <taxon>Mesorhabditinae</taxon>
        <taxon>Mesorhabditis</taxon>
    </lineage>
</organism>
<dbReference type="PANTHER" id="PTHR11733">
    <property type="entry name" value="ZINC METALLOPROTEASE FAMILY M13 NEPRILYSIN-RELATED"/>
    <property type="match status" value="1"/>
</dbReference>
<feature type="non-terminal residue" evidence="3">
    <location>
        <position position="1"/>
    </location>
</feature>
<evidence type="ECO:0000256" key="1">
    <source>
        <dbReference type="SAM" id="SignalP"/>
    </source>
</evidence>
<dbReference type="Proteomes" id="UP001177023">
    <property type="component" value="Unassembled WGS sequence"/>
</dbReference>
<dbReference type="GO" id="GO:0005886">
    <property type="term" value="C:plasma membrane"/>
    <property type="evidence" value="ECO:0007669"/>
    <property type="project" value="TreeGrafter"/>
</dbReference>
<feature type="domain" description="Peptidase M13 C-terminal" evidence="2">
    <location>
        <begin position="259"/>
        <end position="443"/>
    </location>
</feature>
<dbReference type="EMBL" id="CATQJA010002641">
    <property type="protein sequence ID" value="CAJ0575911.1"/>
    <property type="molecule type" value="Genomic_DNA"/>
</dbReference>
<feature type="signal peptide" evidence="1">
    <location>
        <begin position="1"/>
        <end position="16"/>
    </location>
</feature>
<feature type="chain" id="PRO_5041361152" description="Peptidase M13 C-terminal domain-containing protein" evidence="1">
    <location>
        <begin position="17"/>
        <end position="475"/>
    </location>
</feature>
<dbReference type="InterPro" id="IPR000718">
    <property type="entry name" value="Peptidase_M13"/>
</dbReference>
<name>A0AA36G2K9_9BILA</name>
<dbReference type="GO" id="GO:0004222">
    <property type="term" value="F:metalloendopeptidase activity"/>
    <property type="evidence" value="ECO:0007669"/>
    <property type="project" value="InterPro"/>
</dbReference>
<dbReference type="Gene3D" id="3.40.390.10">
    <property type="entry name" value="Collagenase (Catalytic Domain)"/>
    <property type="match status" value="1"/>
</dbReference>
<gene>
    <name evidence="3" type="ORF">MSPICULIGERA_LOCUS14213</name>
</gene>
<dbReference type="InterPro" id="IPR018497">
    <property type="entry name" value="Peptidase_M13_C"/>
</dbReference>
<dbReference type="AlphaFoldDB" id="A0AA36G2K9"/>
<dbReference type="SUPFAM" id="SSF55486">
    <property type="entry name" value="Metalloproteases ('zincins'), catalytic domain"/>
    <property type="match status" value="1"/>
</dbReference>
<sequence>MVNWAFGCLFLPLVSAADLFYEHLQFVDWSMDPCHNFYRHVCPETLRDEETVVRKFFDQDLLNYWIKDERKMSALELAIPLAKRHWLSPPDIQEANRAQKFLQALRIRDDVLDYIDQNNLLPQSYYYQVREKIGQIVAVIKDEISNSTYDQMDLATKQFFEGQAANTIIEIGMSNFVSRRFNHTDFYWVLNKLYEAQPTQGSSLSSLRAVVNLVILINKVEGFAIPNANRMLKGIEFGAVNFEGEYVMIPESVCLMARTTSESAWYGSMGVIVAHELQHSLFWDKGQAHNAFTRDQKLRESRECLEDHVMRVCRMFNHDFWNHSTPCIEAGSSSTRVCSCMEAAGKTYTEDVADQEGIQAAYQAMKRTLGPEKMQEPAYKDYPEVTNEKMFFYATAAVNCATDPNLHYREGSEHSAKYLRTMAEMTLMPEFRRVFQCSDDSRMGQLSVARSNNCDQYGTTKRRMLQERVLKSHIR</sequence>
<keyword evidence="4" id="KW-1185">Reference proteome</keyword>
<evidence type="ECO:0000313" key="3">
    <source>
        <dbReference type="EMBL" id="CAJ0575911.1"/>
    </source>
</evidence>
<comment type="caution">
    <text evidence="3">The sequence shown here is derived from an EMBL/GenBank/DDBJ whole genome shotgun (WGS) entry which is preliminary data.</text>
</comment>
<evidence type="ECO:0000313" key="4">
    <source>
        <dbReference type="Proteomes" id="UP001177023"/>
    </source>
</evidence>
<dbReference type="PROSITE" id="PS51885">
    <property type="entry name" value="NEPRILYSIN"/>
    <property type="match status" value="1"/>
</dbReference>